<dbReference type="Gene3D" id="3.90.1150.10">
    <property type="entry name" value="Aspartate Aminotransferase, domain 1"/>
    <property type="match status" value="1"/>
</dbReference>
<sequence length="379" mass="41510">MRLETKLIHAGVEPDPTTGAIMTPIYQTSTYVQKAPGDHKGYEYARTQNPTRDALQSALAAIESGSWGLCFGSGMAATDAVLKLLEPGDEVVAADDMYGGTYRIFTKVFEKYGIRFHFVDMQNPSAVAAVLNARTRLIWTETPTNPMMTITDIAAVAELAKAHKALLCVDNTFASPYLQNPLEWGADLVVHSATKYLGGHSDVVHGCIIGKDAALEERLRFIQNSCGAVPGPQDCFLVLRGLKTLHVRMQRHCENGRTVAEWLRAHPKVGKVYWCGFEDSPGFAVARKQMRDFGGMMSFTLKDDRMEAANRVLSSTRLFSLAESLGGVESLIGHPASMTHASIPREDRIRRGLLDSLIRLSVGLENADDLLADLDRAIG</sequence>
<comment type="caution">
    <text evidence="6">The sequence shown here is derived from an EMBL/GenBank/DDBJ whole genome shotgun (WGS) entry which is preliminary data.</text>
</comment>
<dbReference type="PANTHER" id="PTHR11808">
    <property type="entry name" value="TRANS-SULFURATION ENZYME FAMILY MEMBER"/>
    <property type="match status" value="1"/>
</dbReference>
<proteinExistence type="inferred from homology"/>
<dbReference type="InterPro" id="IPR000277">
    <property type="entry name" value="Cys/Met-Metab_PyrdxlP-dep_enz"/>
</dbReference>
<dbReference type="PANTHER" id="PTHR11808:SF15">
    <property type="entry name" value="CYSTATHIONINE GAMMA-LYASE"/>
    <property type="match status" value="1"/>
</dbReference>
<evidence type="ECO:0000256" key="5">
    <source>
        <dbReference type="RuleBase" id="RU362118"/>
    </source>
</evidence>
<keyword evidence="3 4" id="KW-0663">Pyridoxal phosphate</keyword>
<evidence type="ECO:0000256" key="1">
    <source>
        <dbReference type="ARBA" id="ARBA00001933"/>
    </source>
</evidence>
<keyword evidence="6" id="KW-0456">Lyase</keyword>
<dbReference type="NCBIfam" id="NF005871">
    <property type="entry name" value="PRK07811.1"/>
    <property type="match status" value="1"/>
</dbReference>
<dbReference type="GO" id="GO:0009086">
    <property type="term" value="P:methionine biosynthetic process"/>
    <property type="evidence" value="ECO:0007669"/>
    <property type="project" value="UniProtKB-ARBA"/>
</dbReference>
<dbReference type="InterPro" id="IPR015424">
    <property type="entry name" value="PyrdxlP-dep_Trfase"/>
</dbReference>
<comment type="similarity">
    <text evidence="2 5">Belongs to the trans-sulfuration enzymes family.</text>
</comment>
<feature type="modified residue" description="N6-(pyridoxal phosphate)lysine" evidence="4">
    <location>
        <position position="195"/>
    </location>
</feature>
<dbReference type="GO" id="GO:0019343">
    <property type="term" value="P:cysteine biosynthetic process via cystathionine"/>
    <property type="evidence" value="ECO:0007669"/>
    <property type="project" value="TreeGrafter"/>
</dbReference>
<dbReference type="CDD" id="cd00614">
    <property type="entry name" value="CGS_like"/>
    <property type="match status" value="1"/>
</dbReference>
<dbReference type="GO" id="GO:0003962">
    <property type="term" value="F:cystathionine gamma-synthase activity"/>
    <property type="evidence" value="ECO:0007669"/>
    <property type="project" value="TreeGrafter"/>
</dbReference>
<dbReference type="GO" id="GO:0019346">
    <property type="term" value="P:transsulfuration"/>
    <property type="evidence" value="ECO:0007669"/>
    <property type="project" value="InterPro"/>
</dbReference>
<evidence type="ECO:0000256" key="4">
    <source>
        <dbReference type="PIRSR" id="PIRSR001434-2"/>
    </source>
</evidence>
<evidence type="ECO:0000313" key="6">
    <source>
        <dbReference type="EMBL" id="TDW99867.1"/>
    </source>
</evidence>
<dbReference type="InterPro" id="IPR015422">
    <property type="entry name" value="PyrdxlP-dep_Trfase_small"/>
</dbReference>
<reference evidence="6 7" key="1">
    <citation type="submission" date="2019-03" db="EMBL/GenBank/DDBJ databases">
        <title>Genomic Encyclopedia of Type Strains, Phase IV (KMG-IV): sequencing the most valuable type-strain genomes for metagenomic binning, comparative biology and taxonomic classification.</title>
        <authorList>
            <person name="Goeker M."/>
        </authorList>
    </citation>
    <scope>NUCLEOTIDE SEQUENCE [LARGE SCALE GENOMIC DNA]</scope>
    <source>
        <strain evidence="6 7">DSM 100059</strain>
    </source>
</reference>
<evidence type="ECO:0000256" key="2">
    <source>
        <dbReference type="ARBA" id="ARBA00009077"/>
    </source>
</evidence>
<gene>
    <name evidence="6" type="ORF">EDB95_0881</name>
</gene>
<dbReference type="SUPFAM" id="SSF53383">
    <property type="entry name" value="PLP-dependent transferases"/>
    <property type="match status" value="1"/>
</dbReference>
<dbReference type="RefSeq" id="WP_133990933.1">
    <property type="nucleotide sequence ID" value="NZ_SODV01000001.1"/>
</dbReference>
<accession>A0A4R8DQ33</accession>
<dbReference type="EMBL" id="SODV01000001">
    <property type="protein sequence ID" value="TDW99867.1"/>
    <property type="molecule type" value="Genomic_DNA"/>
</dbReference>
<evidence type="ECO:0000256" key="3">
    <source>
        <dbReference type="ARBA" id="ARBA00022898"/>
    </source>
</evidence>
<dbReference type="Proteomes" id="UP000294498">
    <property type="component" value="Unassembled WGS sequence"/>
</dbReference>
<dbReference type="AlphaFoldDB" id="A0A4R8DQ33"/>
<dbReference type="OrthoDB" id="9803729at2"/>
<dbReference type="InterPro" id="IPR015421">
    <property type="entry name" value="PyrdxlP-dep_Trfase_major"/>
</dbReference>
<dbReference type="GO" id="GO:0030170">
    <property type="term" value="F:pyridoxal phosphate binding"/>
    <property type="evidence" value="ECO:0007669"/>
    <property type="project" value="InterPro"/>
</dbReference>
<comment type="cofactor">
    <cofactor evidence="1 5">
        <name>pyridoxal 5'-phosphate</name>
        <dbReference type="ChEBI" id="CHEBI:597326"/>
    </cofactor>
</comment>
<dbReference type="PROSITE" id="PS00868">
    <property type="entry name" value="CYS_MET_METAB_PP"/>
    <property type="match status" value="1"/>
</dbReference>
<keyword evidence="7" id="KW-1185">Reference proteome</keyword>
<evidence type="ECO:0000313" key="7">
    <source>
        <dbReference type="Proteomes" id="UP000294498"/>
    </source>
</evidence>
<dbReference type="Gene3D" id="3.40.640.10">
    <property type="entry name" value="Type I PLP-dependent aspartate aminotransferase-like (Major domain)"/>
    <property type="match status" value="1"/>
</dbReference>
<dbReference type="PIRSF" id="PIRSF001434">
    <property type="entry name" value="CGS"/>
    <property type="match status" value="1"/>
</dbReference>
<dbReference type="GO" id="GO:0004123">
    <property type="term" value="F:cystathionine gamma-lyase activity"/>
    <property type="evidence" value="ECO:0007669"/>
    <property type="project" value="TreeGrafter"/>
</dbReference>
<name>A0A4R8DQ33_9BACT</name>
<dbReference type="InterPro" id="IPR054542">
    <property type="entry name" value="Cys_met_metab_PP"/>
</dbReference>
<dbReference type="FunFam" id="3.90.1150.10:FF:000033">
    <property type="entry name" value="Cystathionine gamma-synthase"/>
    <property type="match status" value="1"/>
</dbReference>
<dbReference type="FunFam" id="3.40.640.10:FF:000009">
    <property type="entry name" value="Cystathionine gamma-synthase homolog"/>
    <property type="match status" value="1"/>
</dbReference>
<dbReference type="Pfam" id="PF01053">
    <property type="entry name" value="Cys_Met_Meta_PP"/>
    <property type="match status" value="1"/>
</dbReference>
<protein>
    <submittedName>
        <fullName evidence="6">Cystathionine beta-lyase/cystathionine gamma-synthase</fullName>
    </submittedName>
</protein>
<dbReference type="GO" id="GO:0005737">
    <property type="term" value="C:cytoplasm"/>
    <property type="evidence" value="ECO:0007669"/>
    <property type="project" value="TreeGrafter"/>
</dbReference>
<organism evidence="6 7">
    <name type="scientific">Dinghuibacter silviterrae</name>
    <dbReference type="NCBI Taxonomy" id="1539049"/>
    <lineage>
        <taxon>Bacteria</taxon>
        <taxon>Pseudomonadati</taxon>
        <taxon>Bacteroidota</taxon>
        <taxon>Chitinophagia</taxon>
        <taxon>Chitinophagales</taxon>
        <taxon>Chitinophagaceae</taxon>
        <taxon>Dinghuibacter</taxon>
    </lineage>
</organism>